<proteinExistence type="predicted"/>
<dbReference type="GO" id="GO:0005524">
    <property type="term" value="F:ATP binding"/>
    <property type="evidence" value="ECO:0007669"/>
    <property type="project" value="UniProtKB-KW"/>
</dbReference>
<dbReference type="InterPro" id="IPR000719">
    <property type="entry name" value="Prot_kinase_dom"/>
</dbReference>
<accession>A0AAU9IJG7</accession>
<protein>
    <recommendedName>
        <fullName evidence="6">Protein kinase domain-containing protein</fullName>
    </recommendedName>
</protein>
<evidence type="ECO:0000256" key="3">
    <source>
        <dbReference type="ARBA" id="ARBA00022741"/>
    </source>
</evidence>
<name>A0AAU9IJG7_9CILI</name>
<dbReference type="PANTHER" id="PTHR24345:SF0">
    <property type="entry name" value="CELL CYCLE SERINE_THREONINE-PROTEIN KINASE CDC5_MSD2"/>
    <property type="match status" value="1"/>
</dbReference>
<feature type="domain" description="Protein kinase" evidence="6">
    <location>
        <begin position="26"/>
        <end position="294"/>
    </location>
</feature>
<keyword evidence="1" id="KW-0723">Serine/threonine-protein kinase</keyword>
<comment type="caution">
    <text evidence="7">The sequence shown here is derived from an EMBL/GenBank/DDBJ whole genome shotgun (WGS) entry which is preliminary data.</text>
</comment>
<evidence type="ECO:0000259" key="6">
    <source>
        <dbReference type="PROSITE" id="PS50011"/>
    </source>
</evidence>
<dbReference type="AlphaFoldDB" id="A0AAU9IJG7"/>
<keyword evidence="3" id="KW-0547">Nucleotide-binding</keyword>
<dbReference type="Gene3D" id="1.10.510.10">
    <property type="entry name" value="Transferase(Phosphotransferase) domain 1"/>
    <property type="match status" value="1"/>
</dbReference>
<dbReference type="SUPFAM" id="SSF56112">
    <property type="entry name" value="Protein kinase-like (PK-like)"/>
    <property type="match status" value="1"/>
</dbReference>
<evidence type="ECO:0000256" key="5">
    <source>
        <dbReference type="ARBA" id="ARBA00022840"/>
    </source>
</evidence>
<dbReference type="InterPro" id="IPR011009">
    <property type="entry name" value="Kinase-like_dom_sf"/>
</dbReference>
<sequence length="318" mass="37327">MVLNKNTKNIYKIKNPMSEKSSLDSFVVLHTISKGEHAVVKLIEDSYGKKFAAKIFKAKSLALRALHMSLWESELKAYRNINTLWTLRVLASSSTGIYKKKSQKGEYSCFYMLFEYCPYGSLWDVVKLSPDEKILRFYFKQIIEGVEGLHSHGLTHLNFKLENVLIDENFGLRICGFSHSSFDTQEAPTYNGRLDYYKSPEIVKRKPYMKNKADLFAIGVMFFILLLQKPPFMRADLIDPYFKMMKAKNNEYWIRMKPKNLAVSSEYQKIINSMLGELENERLSIEEIKKHAWYNLEDPTREELREFFQKVREKAKIL</sequence>
<evidence type="ECO:0000313" key="7">
    <source>
        <dbReference type="EMBL" id="CAG9313401.1"/>
    </source>
</evidence>
<dbReference type="Proteomes" id="UP001162131">
    <property type="component" value="Unassembled WGS sequence"/>
</dbReference>
<keyword evidence="5" id="KW-0067">ATP-binding</keyword>
<keyword evidence="4" id="KW-0418">Kinase</keyword>
<evidence type="ECO:0000256" key="2">
    <source>
        <dbReference type="ARBA" id="ARBA00022679"/>
    </source>
</evidence>
<dbReference type="Pfam" id="PF00069">
    <property type="entry name" value="Pkinase"/>
    <property type="match status" value="1"/>
</dbReference>
<reference evidence="7" key="1">
    <citation type="submission" date="2021-09" db="EMBL/GenBank/DDBJ databases">
        <authorList>
            <consortium name="AG Swart"/>
            <person name="Singh M."/>
            <person name="Singh A."/>
            <person name="Seah K."/>
            <person name="Emmerich C."/>
        </authorList>
    </citation>
    <scope>NUCLEOTIDE SEQUENCE</scope>
    <source>
        <strain evidence="7">ATCC30299</strain>
    </source>
</reference>
<organism evidence="7 8">
    <name type="scientific">Blepharisma stoltei</name>
    <dbReference type="NCBI Taxonomy" id="1481888"/>
    <lineage>
        <taxon>Eukaryota</taxon>
        <taxon>Sar</taxon>
        <taxon>Alveolata</taxon>
        <taxon>Ciliophora</taxon>
        <taxon>Postciliodesmatophora</taxon>
        <taxon>Heterotrichea</taxon>
        <taxon>Heterotrichida</taxon>
        <taxon>Blepharismidae</taxon>
        <taxon>Blepharisma</taxon>
    </lineage>
</organism>
<evidence type="ECO:0000256" key="1">
    <source>
        <dbReference type="ARBA" id="ARBA00022527"/>
    </source>
</evidence>
<keyword evidence="8" id="KW-1185">Reference proteome</keyword>
<evidence type="ECO:0000313" key="8">
    <source>
        <dbReference type="Proteomes" id="UP001162131"/>
    </source>
</evidence>
<dbReference type="GO" id="GO:0004674">
    <property type="term" value="F:protein serine/threonine kinase activity"/>
    <property type="evidence" value="ECO:0007669"/>
    <property type="project" value="UniProtKB-KW"/>
</dbReference>
<gene>
    <name evidence="7" type="ORF">BSTOLATCC_MIC8672</name>
</gene>
<dbReference type="EMBL" id="CAJZBQ010000010">
    <property type="protein sequence ID" value="CAG9313401.1"/>
    <property type="molecule type" value="Genomic_DNA"/>
</dbReference>
<dbReference type="SMART" id="SM00220">
    <property type="entry name" value="S_TKc"/>
    <property type="match status" value="1"/>
</dbReference>
<keyword evidence="2" id="KW-0808">Transferase</keyword>
<dbReference type="PROSITE" id="PS50011">
    <property type="entry name" value="PROTEIN_KINASE_DOM"/>
    <property type="match status" value="1"/>
</dbReference>
<dbReference type="GO" id="GO:0005634">
    <property type="term" value="C:nucleus"/>
    <property type="evidence" value="ECO:0007669"/>
    <property type="project" value="TreeGrafter"/>
</dbReference>
<evidence type="ECO:0000256" key="4">
    <source>
        <dbReference type="ARBA" id="ARBA00022777"/>
    </source>
</evidence>
<dbReference type="PANTHER" id="PTHR24345">
    <property type="entry name" value="SERINE/THREONINE-PROTEIN KINASE PLK"/>
    <property type="match status" value="1"/>
</dbReference>